<protein>
    <recommendedName>
        <fullName evidence="3">Restriction endonuclease</fullName>
    </recommendedName>
</protein>
<dbReference type="AlphaFoldDB" id="A0A9Q9SU59"/>
<feature type="compositionally biased region" description="Polar residues" evidence="1">
    <location>
        <begin position="20"/>
        <end position="55"/>
    </location>
</feature>
<feature type="region of interest" description="Disordered" evidence="1">
    <location>
        <begin position="1"/>
        <end position="61"/>
    </location>
</feature>
<proteinExistence type="predicted"/>
<dbReference type="EMBL" id="CP017708">
    <property type="protein sequence ID" value="WAN69686.1"/>
    <property type="molecule type" value="Genomic_DNA"/>
</dbReference>
<name>A0A9Q9SU59_MOOP1</name>
<evidence type="ECO:0008006" key="3">
    <source>
        <dbReference type="Google" id="ProtNLM"/>
    </source>
</evidence>
<reference evidence="2" key="1">
    <citation type="journal article" date="2017" name="Proc. Natl. Acad. Sci. U.S.A.">
        <title>Comparative genomics uncovers the prolific and distinctive metabolic potential of the cyanobacterial genus Moorea.</title>
        <authorList>
            <person name="Leao T."/>
            <person name="Castelao G."/>
            <person name="Korobeynikov A."/>
            <person name="Monroe E.A."/>
            <person name="Podell S."/>
            <person name="Glukhov E."/>
            <person name="Allen E.E."/>
            <person name="Gerwick W.H."/>
            <person name="Gerwick L."/>
        </authorList>
    </citation>
    <scope>NUCLEOTIDE SEQUENCE</scope>
    <source>
        <strain evidence="2">JHB</strain>
    </source>
</reference>
<evidence type="ECO:0000313" key="2">
    <source>
        <dbReference type="EMBL" id="WAN69686.1"/>
    </source>
</evidence>
<sequence length="61" mass="6851">MKTLKKPDSTLANRPRNHVQPDSTFNLQPSTFNLQPSTFNLQPVTFNPSPSNSELQLPCKP</sequence>
<gene>
    <name evidence="2" type="ORF">BJP36_36955</name>
</gene>
<evidence type="ECO:0000256" key="1">
    <source>
        <dbReference type="SAM" id="MobiDB-lite"/>
    </source>
</evidence>
<dbReference type="Proteomes" id="UP000176944">
    <property type="component" value="Chromosome"/>
</dbReference>
<reference evidence="2" key="2">
    <citation type="submission" date="2022-10" db="EMBL/GenBank/DDBJ databases">
        <authorList>
            <person name="Ngo T.-E."/>
        </authorList>
    </citation>
    <scope>NUCLEOTIDE SEQUENCE</scope>
    <source>
        <strain evidence="2">JHB</strain>
    </source>
</reference>
<accession>A0A9Q9SU59</accession>
<organism evidence="2">
    <name type="scientific">Moorena producens (strain JHB)</name>
    <dbReference type="NCBI Taxonomy" id="1454205"/>
    <lineage>
        <taxon>Bacteria</taxon>
        <taxon>Bacillati</taxon>
        <taxon>Cyanobacteriota</taxon>
        <taxon>Cyanophyceae</taxon>
        <taxon>Coleofasciculales</taxon>
        <taxon>Coleofasciculaceae</taxon>
        <taxon>Moorena</taxon>
    </lineage>
</organism>